<dbReference type="PANTHER" id="PTHR33480">
    <property type="entry name" value="SET DOMAIN-CONTAINING PROTEIN-RELATED"/>
    <property type="match status" value="1"/>
</dbReference>
<protein>
    <submittedName>
        <fullName evidence="2">Uncharacterized protein</fullName>
    </submittedName>
</protein>
<dbReference type="OrthoDB" id="10066064at2759"/>
<keyword evidence="1" id="KW-0233">DNA recombination</keyword>
<comment type="caution">
    <text evidence="2">The sequence shown here is derived from an EMBL/GenBank/DDBJ whole genome shotgun (WGS) entry which is preliminary data.</text>
</comment>
<dbReference type="PANTHER" id="PTHR33480:SF1">
    <property type="entry name" value="TYR RECOMBINASE DOMAIN-CONTAINING PROTEIN"/>
    <property type="match status" value="1"/>
</dbReference>
<organism evidence="2 3">
    <name type="scientific">Stichopus japonicus</name>
    <name type="common">Sea cucumber</name>
    <dbReference type="NCBI Taxonomy" id="307972"/>
    <lineage>
        <taxon>Eukaryota</taxon>
        <taxon>Metazoa</taxon>
        <taxon>Echinodermata</taxon>
        <taxon>Eleutherozoa</taxon>
        <taxon>Echinozoa</taxon>
        <taxon>Holothuroidea</taxon>
        <taxon>Aspidochirotacea</taxon>
        <taxon>Aspidochirotida</taxon>
        <taxon>Stichopodidae</taxon>
        <taxon>Apostichopus</taxon>
    </lineage>
</organism>
<name>A0A2G8K875_STIJA</name>
<evidence type="ECO:0000313" key="3">
    <source>
        <dbReference type="Proteomes" id="UP000230750"/>
    </source>
</evidence>
<evidence type="ECO:0000313" key="2">
    <source>
        <dbReference type="EMBL" id="PIK44206.1"/>
    </source>
</evidence>
<dbReference type="GO" id="GO:0003677">
    <property type="term" value="F:DNA binding"/>
    <property type="evidence" value="ECO:0007669"/>
    <property type="project" value="InterPro"/>
</dbReference>
<evidence type="ECO:0000256" key="1">
    <source>
        <dbReference type="ARBA" id="ARBA00023172"/>
    </source>
</evidence>
<dbReference type="EMBL" id="MRZV01000792">
    <property type="protein sequence ID" value="PIK44206.1"/>
    <property type="molecule type" value="Genomic_DNA"/>
</dbReference>
<accession>A0A2G8K875</accession>
<dbReference type="GO" id="GO:0006310">
    <property type="term" value="P:DNA recombination"/>
    <property type="evidence" value="ECO:0007669"/>
    <property type="project" value="UniProtKB-KW"/>
</dbReference>
<dbReference type="InterPro" id="IPR013762">
    <property type="entry name" value="Integrase-like_cat_sf"/>
</dbReference>
<proteinExistence type="predicted"/>
<reference evidence="2 3" key="1">
    <citation type="journal article" date="2017" name="PLoS Biol.">
        <title>The sea cucumber genome provides insights into morphological evolution and visceral regeneration.</title>
        <authorList>
            <person name="Zhang X."/>
            <person name="Sun L."/>
            <person name="Yuan J."/>
            <person name="Sun Y."/>
            <person name="Gao Y."/>
            <person name="Zhang L."/>
            <person name="Li S."/>
            <person name="Dai H."/>
            <person name="Hamel J.F."/>
            <person name="Liu C."/>
            <person name="Yu Y."/>
            <person name="Liu S."/>
            <person name="Lin W."/>
            <person name="Guo K."/>
            <person name="Jin S."/>
            <person name="Xu P."/>
            <person name="Storey K.B."/>
            <person name="Huan P."/>
            <person name="Zhang T."/>
            <person name="Zhou Y."/>
            <person name="Zhang J."/>
            <person name="Lin C."/>
            <person name="Li X."/>
            <person name="Xing L."/>
            <person name="Huo D."/>
            <person name="Sun M."/>
            <person name="Wang L."/>
            <person name="Mercier A."/>
            <person name="Li F."/>
            <person name="Yang H."/>
            <person name="Xiang J."/>
        </authorList>
    </citation>
    <scope>NUCLEOTIDE SEQUENCE [LARGE SCALE GENOMIC DNA]</scope>
    <source>
        <strain evidence="2">Shaxun</strain>
        <tissue evidence="2">Muscle</tissue>
    </source>
</reference>
<dbReference type="Gene3D" id="1.10.443.10">
    <property type="entry name" value="Intergrase catalytic core"/>
    <property type="match status" value="1"/>
</dbReference>
<dbReference type="SUPFAM" id="SSF56349">
    <property type="entry name" value="DNA breaking-rejoining enzymes"/>
    <property type="match status" value="1"/>
</dbReference>
<dbReference type="AlphaFoldDB" id="A0A2G8K875"/>
<dbReference type="InterPro" id="IPR011010">
    <property type="entry name" value="DNA_brk_join_enz"/>
</dbReference>
<gene>
    <name evidence="2" type="ORF">BSL78_18948</name>
</gene>
<dbReference type="Proteomes" id="UP000230750">
    <property type="component" value="Unassembled WGS sequence"/>
</dbReference>
<sequence length="178" mass="20100">MPLEADVKTVRDYTVSRLQEIVNDPFSLFDSHLYVELRDLLVCRLTLFNATRGGEPCRLSLCEWKDAEGSVWIDPGEVEKVDNALDKSLAKDIKIAYQTGKGNKHLVPVLYPDTVEPLKKIANEENRLAAGISQNNPYVFASTQNSLYHVSGWHAVHSVCEKLELEKDICLQLKIDTE</sequence>
<dbReference type="GO" id="GO:0015074">
    <property type="term" value="P:DNA integration"/>
    <property type="evidence" value="ECO:0007669"/>
    <property type="project" value="InterPro"/>
</dbReference>
<keyword evidence="3" id="KW-1185">Reference proteome</keyword>